<dbReference type="PANTHER" id="PTHR12299:SF50">
    <property type="entry name" value="RGG REPEATS NUCLEAR RNA BINDING PROTEIN B"/>
    <property type="match status" value="1"/>
</dbReference>
<evidence type="ECO:0000256" key="3">
    <source>
        <dbReference type="SAM" id="MobiDB-lite"/>
    </source>
</evidence>
<feature type="compositionally biased region" description="Basic and acidic residues" evidence="3">
    <location>
        <begin position="295"/>
        <end position="322"/>
    </location>
</feature>
<dbReference type="InterPro" id="IPR039764">
    <property type="entry name" value="HABP4/SERBP1-like"/>
</dbReference>
<dbReference type="Proteomes" id="UP000008694">
    <property type="component" value="Unassembled WGS sequence"/>
</dbReference>
<dbReference type="eggNOG" id="KOG2945">
    <property type="taxonomic scope" value="Eukaryota"/>
</dbReference>
<name>D7MBX5_ARALL</name>
<feature type="compositionally biased region" description="Gly residues" evidence="3">
    <location>
        <begin position="60"/>
        <end position="71"/>
    </location>
</feature>
<sequence>MASLNPFDLLDDDAEDPSQIVAAKPLKVAAPVQPAKSGKMPTKPPPPAQAVREAKNAPVGGRGGGRGGGYDRGGRGGYNRDSRNNDAPPANENGYGGGYRRSEEGDGARRGGPVGGYRGGDRRGGYSNGDSGDFERPRKNYERHSRTAHGNEVKRDGAGRGNWGTTQDDIAPVTEETSAVVDKNLTVEKQGGEGEATDANKETPAEVQAEEKPEDKEMTLEEYEKVLEEKKKALQATKVEERKVDTKAFEAMQQLSSKKSNNDEVFIKLGTEKDKRVTEREEKTRKSLSINEFLKPADGKNYRPRGGREGRDGRGPRGEGNQKDGGGNQRDGGRNPREGGRNQRDGGAAARAPAPAPAPAIGDTAQFPTLGK</sequence>
<feature type="region of interest" description="Disordered" evidence="3">
    <location>
        <begin position="1"/>
        <end position="217"/>
    </location>
</feature>
<evidence type="ECO:0000313" key="6">
    <source>
        <dbReference type="Proteomes" id="UP000008694"/>
    </source>
</evidence>
<evidence type="ECO:0000256" key="1">
    <source>
        <dbReference type="ARBA" id="ARBA00004496"/>
    </source>
</evidence>
<dbReference type="GO" id="GO:0003729">
    <property type="term" value="F:mRNA binding"/>
    <property type="evidence" value="ECO:0007669"/>
    <property type="project" value="TreeGrafter"/>
</dbReference>
<dbReference type="HOGENOM" id="CLU_033492_0_0_1"/>
<dbReference type="EMBL" id="GL348719">
    <property type="protein sequence ID" value="EFH46358.1"/>
    <property type="molecule type" value="Genomic_DNA"/>
</dbReference>
<evidence type="ECO:0000259" key="4">
    <source>
        <dbReference type="SMART" id="SM01233"/>
    </source>
</evidence>
<feature type="compositionally biased region" description="Low complexity" evidence="3">
    <location>
        <begin position="21"/>
        <end position="36"/>
    </location>
</feature>
<protein>
    <recommendedName>
        <fullName evidence="4">Hyaluronan/mRNA-binding protein domain-containing protein</fullName>
    </recommendedName>
</protein>
<feature type="compositionally biased region" description="Basic and acidic residues" evidence="3">
    <location>
        <begin position="100"/>
        <end position="109"/>
    </location>
</feature>
<dbReference type="Gramene" id="fgenesh2_kg.7__2557__AT4G17520.1">
    <property type="protein sequence ID" value="fgenesh2_kg.7__2557__AT4G17520.1"/>
    <property type="gene ID" value="fgenesh2_kg.7__2557__AT4G17520.1"/>
</dbReference>
<dbReference type="KEGG" id="aly:9304128"/>
<keyword evidence="6" id="KW-1185">Reference proteome</keyword>
<organism evidence="6">
    <name type="scientific">Arabidopsis lyrata subsp. lyrata</name>
    <name type="common">Lyre-leaved rock-cress</name>
    <dbReference type="NCBI Taxonomy" id="81972"/>
    <lineage>
        <taxon>Eukaryota</taxon>
        <taxon>Viridiplantae</taxon>
        <taxon>Streptophyta</taxon>
        <taxon>Embryophyta</taxon>
        <taxon>Tracheophyta</taxon>
        <taxon>Spermatophyta</taxon>
        <taxon>Magnoliopsida</taxon>
        <taxon>eudicotyledons</taxon>
        <taxon>Gunneridae</taxon>
        <taxon>Pentapetalae</taxon>
        <taxon>rosids</taxon>
        <taxon>malvids</taxon>
        <taxon>Brassicales</taxon>
        <taxon>Brassicaceae</taxon>
        <taxon>Camelineae</taxon>
        <taxon>Arabidopsis</taxon>
    </lineage>
</organism>
<keyword evidence="2" id="KW-0963">Cytoplasm</keyword>
<evidence type="ECO:0000256" key="2">
    <source>
        <dbReference type="ARBA" id="ARBA00022490"/>
    </source>
</evidence>
<dbReference type="GO" id="GO:0005737">
    <property type="term" value="C:cytoplasm"/>
    <property type="evidence" value="ECO:0007669"/>
    <property type="project" value="UniProtKB-SubCell"/>
</dbReference>
<evidence type="ECO:0000313" key="5">
    <source>
        <dbReference type="EMBL" id="EFH46358.1"/>
    </source>
</evidence>
<dbReference type="Gene3D" id="6.10.140.1040">
    <property type="match status" value="1"/>
</dbReference>
<feature type="compositionally biased region" description="Basic and acidic residues" evidence="3">
    <location>
        <begin position="198"/>
        <end position="217"/>
    </location>
</feature>
<accession>D7MBX5</accession>
<gene>
    <name evidence="5" type="ORF">ARALYDRAFT_493124</name>
</gene>
<proteinExistence type="predicted"/>
<feature type="compositionally biased region" description="Basic and acidic residues" evidence="3">
    <location>
        <begin position="331"/>
        <end position="344"/>
    </location>
</feature>
<dbReference type="GO" id="GO:0005634">
    <property type="term" value="C:nucleus"/>
    <property type="evidence" value="ECO:0007669"/>
    <property type="project" value="TreeGrafter"/>
</dbReference>
<dbReference type="OrthoDB" id="784393at2759"/>
<dbReference type="SMART" id="SM01233">
    <property type="entry name" value="HABP4_PAI-RBP1"/>
    <property type="match status" value="1"/>
</dbReference>
<dbReference type="InterPro" id="IPR006861">
    <property type="entry name" value="HABP4_PAIRBP1-bd"/>
</dbReference>
<dbReference type="AlphaFoldDB" id="D7MBX5"/>
<dbReference type="InterPro" id="IPR019084">
    <property type="entry name" value="STM1-like_N"/>
</dbReference>
<feature type="region of interest" description="Disordered" evidence="3">
    <location>
        <begin position="253"/>
        <end position="372"/>
    </location>
</feature>
<dbReference type="Pfam" id="PF09598">
    <property type="entry name" value="Stm1_N"/>
    <property type="match status" value="1"/>
</dbReference>
<dbReference type="Pfam" id="PF04774">
    <property type="entry name" value="HABP4_PAI-RBP1"/>
    <property type="match status" value="1"/>
</dbReference>
<comment type="subcellular location">
    <subcellularLocation>
        <location evidence="1">Cytoplasm</location>
    </subcellularLocation>
</comment>
<feature type="compositionally biased region" description="Basic and acidic residues" evidence="3">
    <location>
        <begin position="133"/>
        <end position="158"/>
    </location>
</feature>
<dbReference type="STRING" id="81972.D7MBX5"/>
<feature type="domain" description="Hyaluronan/mRNA-binding protein" evidence="4">
    <location>
        <begin position="137"/>
        <end position="245"/>
    </location>
</feature>
<reference evidence="6" key="1">
    <citation type="journal article" date="2011" name="Nat. Genet.">
        <title>The Arabidopsis lyrata genome sequence and the basis of rapid genome size change.</title>
        <authorList>
            <person name="Hu T.T."/>
            <person name="Pattyn P."/>
            <person name="Bakker E.G."/>
            <person name="Cao J."/>
            <person name="Cheng J.-F."/>
            <person name="Clark R.M."/>
            <person name="Fahlgren N."/>
            <person name="Fawcett J.A."/>
            <person name="Grimwood J."/>
            <person name="Gundlach H."/>
            <person name="Haberer G."/>
            <person name="Hollister J.D."/>
            <person name="Ossowski S."/>
            <person name="Ottilar R.P."/>
            <person name="Salamov A.A."/>
            <person name="Schneeberger K."/>
            <person name="Spannagl M."/>
            <person name="Wang X."/>
            <person name="Yang L."/>
            <person name="Nasrallah M.E."/>
            <person name="Bergelson J."/>
            <person name="Carrington J.C."/>
            <person name="Gaut B.S."/>
            <person name="Schmutz J."/>
            <person name="Mayer K.F.X."/>
            <person name="Van de Peer Y."/>
            <person name="Grigoriev I.V."/>
            <person name="Nordborg M."/>
            <person name="Weigel D."/>
            <person name="Guo Y.-L."/>
        </authorList>
    </citation>
    <scope>NUCLEOTIDE SEQUENCE [LARGE SCALE GENOMIC DNA]</scope>
    <source>
        <strain evidence="6">cv. MN47</strain>
    </source>
</reference>
<dbReference type="PANTHER" id="PTHR12299">
    <property type="entry name" value="HYALURONIC ACID-BINDING PROTEIN 4"/>
    <property type="match status" value="1"/>
</dbReference>
<feature type="compositionally biased region" description="Basic and acidic residues" evidence="3">
    <location>
        <begin position="260"/>
        <end position="285"/>
    </location>
</feature>
<feature type="compositionally biased region" description="Basic and acidic residues" evidence="3">
    <location>
        <begin position="72"/>
        <end position="84"/>
    </location>
</feature>